<evidence type="ECO:0000313" key="2">
    <source>
        <dbReference type="Proteomes" id="UP001152888"/>
    </source>
</evidence>
<sequence length="13" mass="1543">MQLESSLHANHYL</sequence>
<reference evidence="1" key="1">
    <citation type="submission" date="2022-03" db="EMBL/GenBank/DDBJ databases">
        <authorList>
            <person name="Sayadi A."/>
        </authorList>
    </citation>
    <scope>NUCLEOTIDE SEQUENCE</scope>
</reference>
<protein>
    <submittedName>
        <fullName evidence="1">Uncharacterized protein</fullName>
    </submittedName>
</protein>
<gene>
    <name evidence="1" type="ORF">ACAOBT_LOCUS26174</name>
</gene>
<organism evidence="1 2">
    <name type="scientific">Acanthoscelides obtectus</name>
    <name type="common">Bean weevil</name>
    <name type="synonym">Bruchus obtectus</name>
    <dbReference type="NCBI Taxonomy" id="200917"/>
    <lineage>
        <taxon>Eukaryota</taxon>
        <taxon>Metazoa</taxon>
        <taxon>Ecdysozoa</taxon>
        <taxon>Arthropoda</taxon>
        <taxon>Hexapoda</taxon>
        <taxon>Insecta</taxon>
        <taxon>Pterygota</taxon>
        <taxon>Neoptera</taxon>
        <taxon>Endopterygota</taxon>
        <taxon>Coleoptera</taxon>
        <taxon>Polyphaga</taxon>
        <taxon>Cucujiformia</taxon>
        <taxon>Chrysomeloidea</taxon>
        <taxon>Chrysomelidae</taxon>
        <taxon>Bruchinae</taxon>
        <taxon>Bruchini</taxon>
        <taxon>Acanthoscelides</taxon>
    </lineage>
</organism>
<proteinExistence type="predicted"/>
<accession>A0A9P0LYD2</accession>
<comment type="caution">
    <text evidence="1">The sequence shown here is derived from an EMBL/GenBank/DDBJ whole genome shotgun (WGS) entry which is preliminary data.</text>
</comment>
<evidence type="ECO:0000313" key="1">
    <source>
        <dbReference type="EMBL" id="CAH2001399.1"/>
    </source>
</evidence>
<dbReference type="Proteomes" id="UP001152888">
    <property type="component" value="Unassembled WGS sequence"/>
</dbReference>
<dbReference type="EMBL" id="CAKOFQ010007448">
    <property type="protein sequence ID" value="CAH2001399.1"/>
    <property type="molecule type" value="Genomic_DNA"/>
</dbReference>
<name>A0A9P0LYD2_ACAOB</name>
<keyword evidence="2" id="KW-1185">Reference proteome</keyword>